<dbReference type="AlphaFoldDB" id="A0A3B3WYE8"/>
<accession>A0A3B3WYE8</accession>
<name>A0A3B3WYE8_9TELE</name>
<evidence type="ECO:0000256" key="5">
    <source>
        <dbReference type="ARBA" id="ARBA00076566"/>
    </source>
</evidence>
<dbReference type="Gene3D" id="3.80.10.10">
    <property type="entry name" value="Ribonuclease Inhibitor"/>
    <property type="match status" value="1"/>
</dbReference>
<evidence type="ECO:0000256" key="2">
    <source>
        <dbReference type="ARBA" id="ARBA00057777"/>
    </source>
</evidence>
<dbReference type="Proteomes" id="UP000261480">
    <property type="component" value="Unplaced"/>
</dbReference>
<proteinExistence type="inferred from homology"/>
<evidence type="ECO:0000313" key="7">
    <source>
        <dbReference type="Proteomes" id="UP000261480"/>
    </source>
</evidence>
<reference evidence="6" key="2">
    <citation type="submission" date="2025-09" db="UniProtKB">
        <authorList>
            <consortium name="Ensembl"/>
        </authorList>
    </citation>
    <scope>IDENTIFICATION</scope>
</reference>
<sequence>FFYIAEHSTALLLYNYIFSFISLCFHFYQHSVCPCPLFIRSSVSFQSLHRCCQRAAVLLVARRHWGSSSASPPSLVSRSLDFLARRFYDVEALLNWKSRIGKDQLRKKNFYYGYTHKLYGPDIASAYYILNLGGGFRFVGQSEWFRADSRGKFNWDFLNYKDTPVEEVDMSHTIINYVGLSNLERQPLRTLKVQGCPEVDDWFLAGLHKFQDSLEELDISHCPRITVGGLAALRNLRLKHLNVSSLPRISSPGLVIILLEEMLPQCRITAHGYDLSQPQVGGEKPEERLEAEG</sequence>
<dbReference type="Ensembl" id="ENSPMET00000003480.1">
    <property type="protein sequence ID" value="ENSPMEP00000007832.1"/>
    <property type="gene ID" value="ENSPMEG00000009505.1"/>
</dbReference>
<keyword evidence="7" id="KW-1185">Reference proteome</keyword>
<dbReference type="InterPro" id="IPR032675">
    <property type="entry name" value="LRR_dom_sf"/>
</dbReference>
<dbReference type="SUPFAM" id="SSF52047">
    <property type="entry name" value="RNI-like"/>
    <property type="match status" value="1"/>
</dbReference>
<comment type="function">
    <text evidence="2">Required for the assembly of the mitochondrial NADH:ubiquinone oxidoreductase complex (complex I). Involved in the assembly of the distal region of complex I.</text>
</comment>
<evidence type="ECO:0000313" key="6">
    <source>
        <dbReference type="Ensembl" id="ENSPMEP00000007832.1"/>
    </source>
</evidence>
<evidence type="ECO:0000256" key="3">
    <source>
        <dbReference type="ARBA" id="ARBA00062608"/>
    </source>
</evidence>
<evidence type="ECO:0000256" key="1">
    <source>
        <dbReference type="ARBA" id="ARBA00006901"/>
    </source>
</evidence>
<comment type="similarity">
    <text evidence="1">Belongs to the ATP synthase subunit s family.</text>
</comment>
<protein>
    <recommendedName>
        <fullName evidence="4">Distal membrane-arm assembly complex protein 2</fullName>
    </recommendedName>
    <alternativeName>
        <fullName evidence="5">ATP synthase subunit s-like protein</fullName>
    </alternativeName>
</protein>
<comment type="subunit">
    <text evidence="3">Interacts with incompletely assembled mitochondrial NADH:ubiquinone oxidoreductase complex (complex I).</text>
</comment>
<reference evidence="6" key="1">
    <citation type="submission" date="2025-08" db="UniProtKB">
        <authorList>
            <consortium name="Ensembl"/>
        </authorList>
    </citation>
    <scope>IDENTIFICATION</scope>
</reference>
<evidence type="ECO:0000256" key="4">
    <source>
        <dbReference type="ARBA" id="ARBA00072316"/>
    </source>
</evidence>
<organism evidence="6 7">
    <name type="scientific">Poecilia mexicana</name>
    <dbReference type="NCBI Taxonomy" id="48701"/>
    <lineage>
        <taxon>Eukaryota</taxon>
        <taxon>Metazoa</taxon>
        <taxon>Chordata</taxon>
        <taxon>Craniata</taxon>
        <taxon>Vertebrata</taxon>
        <taxon>Euteleostomi</taxon>
        <taxon>Actinopterygii</taxon>
        <taxon>Neopterygii</taxon>
        <taxon>Teleostei</taxon>
        <taxon>Neoteleostei</taxon>
        <taxon>Acanthomorphata</taxon>
        <taxon>Ovalentaria</taxon>
        <taxon>Atherinomorphae</taxon>
        <taxon>Cyprinodontiformes</taxon>
        <taxon>Poeciliidae</taxon>
        <taxon>Poeciliinae</taxon>
        <taxon>Poecilia</taxon>
    </lineage>
</organism>
<dbReference type="STRING" id="48701.ENSPMEP00000007832"/>
<dbReference type="FunFam" id="3.80.10.10:FF:000168">
    <property type="entry name" value="Distal membrane arm assembly complex 2"/>
    <property type="match status" value="1"/>
</dbReference>